<dbReference type="Proteomes" id="UP001205748">
    <property type="component" value="Unassembled WGS sequence"/>
</dbReference>
<accession>A0AAE3HIW0</accession>
<name>A0AAE3HIW0_9FIRM</name>
<dbReference type="AlphaFoldDB" id="A0AAE3HIW0"/>
<organism evidence="1 2">
    <name type="scientific">Irregularibacter muris</name>
    <dbReference type="NCBI Taxonomy" id="1796619"/>
    <lineage>
        <taxon>Bacteria</taxon>
        <taxon>Bacillati</taxon>
        <taxon>Bacillota</taxon>
        <taxon>Clostridia</taxon>
        <taxon>Eubacteriales</taxon>
        <taxon>Eubacteriaceae</taxon>
        <taxon>Irregularibacter</taxon>
    </lineage>
</organism>
<protein>
    <submittedName>
        <fullName evidence="1">Uncharacterized protein</fullName>
    </submittedName>
</protein>
<reference evidence="1" key="1">
    <citation type="submission" date="2022-07" db="EMBL/GenBank/DDBJ databases">
        <title>Enhanced cultured diversity of the mouse gut microbiota enables custom-made synthetic communities.</title>
        <authorList>
            <person name="Afrizal A."/>
        </authorList>
    </citation>
    <scope>NUCLEOTIDE SEQUENCE</scope>
    <source>
        <strain evidence="1">DSM 28593</strain>
    </source>
</reference>
<dbReference type="RefSeq" id="WP_257533257.1">
    <property type="nucleotide sequence ID" value="NZ_JANKAS010000021.1"/>
</dbReference>
<evidence type="ECO:0000313" key="1">
    <source>
        <dbReference type="EMBL" id="MCR1900170.1"/>
    </source>
</evidence>
<keyword evidence="2" id="KW-1185">Reference proteome</keyword>
<sequence>MGLYSEMLEKEKIIKNLEDSKKVIIIVCPGCACDSIAYSLDYPDRRVEPSGDMAQDAVAINMVKKEWEEELEKQGKTVGYFWISDPCKLTDFECEDLRRETENYDTVAVLGCPSACAGIHRAIKDSKKKIVPMMKVVGSYVFHMKPDEKNENFYIDKEASYVKLFNK</sequence>
<dbReference type="EMBL" id="JANKAS010000021">
    <property type="protein sequence ID" value="MCR1900170.1"/>
    <property type="molecule type" value="Genomic_DNA"/>
</dbReference>
<evidence type="ECO:0000313" key="2">
    <source>
        <dbReference type="Proteomes" id="UP001205748"/>
    </source>
</evidence>
<gene>
    <name evidence="1" type="ORF">NSA47_14480</name>
</gene>
<comment type="caution">
    <text evidence="1">The sequence shown here is derived from an EMBL/GenBank/DDBJ whole genome shotgun (WGS) entry which is preliminary data.</text>
</comment>
<proteinExistence type="predicted"/>